<feature type="signal peptide" evidence="2">
    <location>
        <begin position="1"/>
        <end position="18"/>
    </location>
</feature>
<gene>
    <name evidence="4" type="ORF">HR45_08920</name>
</gene>
<dbReference type="PANTHER" id="PTHR42776:SF27">
    <property type="entry name" value="DIPEPTIDYL PEPTIDASE FAMILY MEMBER 6"/>
    <property type="match status" value="1"/>
</dbReference>
<evidence type="ECO:0000259" key="3">
    <source>
        <dbReference type="Pfam" id="PF00326"/>
    </source>
</evidence>
<reference evidence="4 5" key="1">
    <citation type="submission" date="2014-06" db="EMBL/GenBank/DDBJ databases">
        <title>Shewanella sp. YQH10.</title>
        <authorList>
            <person name="Liu Y."/>
            <person name="Zeng R."/>
        </authorList>
    </citation>
    <scope>NUCLEOTIDE SEQUENCE [LARGE SCALE GENOMIC DNA]</scope>
    <source>
        <strain evidence="4 5">YQH10</strain>
    </source>
</reference>
<accession>A0A094LQT5</accession>
<dbReference type="Gene3D" id="3.40.50.1820">
    <property type="entry name" value="alpha/beta hydrolase"/>
    <property type="match status" value="1"/>
</dbReference>
<feature type="domain" description="Peptidase S9 prolyl oligopeptidase catalytic" evidence="3">
    <location>
        <begin position="431"/>
        <end position="639"/>
    </location>
</feature>
<dbReference type="InterPro" id="IPR029058">
    <property type="entry name" value="AB_hydrolase_fold"/>
</dbReference>
<dbReference type="eggNOG" id="COG1506">
    <property type="taxonomic scope" value="Bacteria"/>
</dbReference>
<dbReference type="RefSeq" id="WP_037442040.1">
    <property type="nucleotide sequence ID" value="NZ_JPEO01000005.1"/>
</dbReference>
<name>A0A094LQT5_9GAMM</name>
<dbReference type="GO" id="GO:0004252">
    <property type="term" value="F:serine-type endopeptidase activity"/>
    <property type="evidence" value="ECO:0007669"/>
    <property type="project" value="TreeGrafter"/>
</dbReference>
<dbReference type="Pfam" id="PF00326">
    <property type="entry name" value="Peptidase_S9"/>
    <property type="match status" value="1"/>
</dbReference>
<protein>
    <submittedName>
        <fullName evidence="4">Peptidase S9</fullName>
    </submittedName>
</protein>
<keyword evidence="5" id="KW-1185">Reference proteome</keyword>
<dbReference type="SUPFAM" id="SSF82171">
    <property type="entry name" value="DPP6 N-terminal domain-like"/>
    <property type="match status" value="1"/>
</dbReference>
<dbReference type="SUPFAM" id="SSF53474">
    <property type="entry name" value="alpha/beta-Hydrolases"/>
    <property type="match status" value="1"/>
</dbReference>
<keyword evidence="2" id="KW-0732">Signal</keyword>
<organism evidence="4 5">
    <name type="scientific">Shewanella mangrovi</name>
    <dbReference type="NCBI Taxonomy" id="1515746"/>
    <lineage>
        <taxon>Bacteria</taxon>
        <taxon>Pseudomonadati</taxon>
        <taxon>Pseudomonadota</taxon>
        <taxon>Gammaproteobacteria</taxon>
        <taxon>Alteromonadales</taxon>
        <taxon>Shewanellaceae</taxon>
        <taxon>Shewanella</taxon>
    </lineage>
</organism>
<evidence type="ECO:0000256" key="2">
    <source>
        <dbReference type="SAM" id="SignalP"/>
    </source>
</evidence>
<feature type="chain" id="PRO_5001901941" evidence="2">
    <location>
        <begin position="19"/>
        <end position="640"/>
    </location>
</feature>
<comment type="caution">
    <text evidence="4">The sequence shown here is derived from an EMBL/GenBank/DDBJ whole genome shotgun (WGS) entry which is preliminary data.</text>
</comment>
<dbReference type="STRING" id="1515746.HR45_08920"/>
<keyword evidence="1" id="KW-0378">Hydrolase</keyword>
<dbReference type="GO" id="GO:0006508">
    <property type="term" value="P:proteolysis"/>
    <property type="evidence" value="ECO:0007669"/>
    <property type="project" value="InterPro"/>
</dbReference>
<dbReference type="OrthoDB" id="4269629at2"/>
<dbReference type="AlphaFoldDB" id="A0A094LQT5"/>
<evidence type="ECO:0000256" key="1">
    <source>
        <dbReference type="ARBA" id="ARBA00022801"/>
    </source>
</evidence>
<dbReference type="EMBL" id="JPEO01000005">
    <property type="protein sequence ID" value="KFZ37543.1"/>
    <property type="molecule type" value="Genomic_DNA"/>
</dbReference>
<dbReference type="Proteomes" id="UP000029264">
    <property type="component" value="Unassembled WGS sequence"/>
</dbReference>
<dbReference type="PANTHER" id="PTHR42776">
    <property type="entry name" value="SERINE PEPTIDASE S9 FAMILY MEMBER"/>
    <property type="match status" value="1"/>
</dbReference>
<dbReference type="InterPro" id="IPR001375">
    <property type="entry name" value="Peptidase_S9_cat"/>
</dbReference>
<sequence>MIKPLLLAVAFCCLSAQAVTVADLAKHPEFYNVKISPDGKHLAILVNKDNHKTLAFMRTKDYQITYALSNSSDQQPGQYYWVNNERVLIQIERIGGSLEQPRDYGEIYGINYDGSKQALLNSYKSPGLARSNYGQGGYTQLLYRLPEDERNVLVSQTNADSNAQFVSQLNIVTQVQKMNIYTGRMIKEKVSPIGYNRFLVDNNGVPRFVVGKTATDQTKLFYSDGKGEQWISFDEDGENFQPLAFSQDNQSVFALKSVNGAPAGLYRYDLASQKQTLLYQSNIASPTAPLKSSISDIYGVRLDEDYPNYFFIRDDLRVAQIHQALVQAFKGSSVEITSRTDDGKLMVVHVSSDRDPGQFYLFNTDTMKAKFLLTAMAWIKPAEMSPTEAFRIKTADGQSLTGYLTLPKNSDGKNLPTIVMPHGGPHARDYWRFSAWVQTLASQGYAVVQVNFRGSTGFGSNFMRAGYQEWGGKIQDDIYAATQYAIQTGVSSKDHICIAGGSFGGYSAVQSAIRYPDTYKCAIGYAGVYDLPLLYKDGDIKDIRWGDSYLDKTLGLDNKQQQAMSPTYNVNKLKAALFIVHGEEDKRAPISQAYALKKALDDIQYPYEWMVKANEGHGFYKEENIREFYDRSLAFIKKNI</sequence>
<evidence type="ECO:0000313" key="4">
    <source>
        <dbReference type="EMBL" id="KFZ37543.1"/>
    </source>
</evidence>
<evidence type="ECO:0000313" key="5">
    <source>
        <dbReference type="Proteomes" id="UP000029264"/>
    </source>
</evidence>
<proteinExistence type="predicted"/>
<dbReference type="FunFam" id="3.40.50.1820:FF:000442">
    <property type="entry name" value="Subfamily S9C unassigned peptidase"/>
    <property type="match status" value="1"/>
</dbReference>